<evidence type="ECO:0000313" key="1">
    <source>
        <dbReference type="Ensembl" id="ENSMODP00000054177.1"/>
    </source>
</evidence>
<reference evidence="1" key="3">
    <citation type="submission" date="2025-09" db="UniProtKB">
        <authorList>
            <consortium name="Ensembl"/>
        </authorList>
    </citation>
    <scope>IDENTIFICATION</scope>
</reference>
<dbReference type="InParanoid" id="A0A5F8H2X6"/>
<dbReference type="Proteomes" id="UP000002280">
    <property type="component" value="Chromosome 4"/>
</dbReference>
<dbReference type="GeneTree" id="ENSGT01120000277640"/>
<reference evidence="1 2" key="1">
    <citation type="journal article" date="2007" name="Nature">
        <title>Genome of the marsupial Monodelphis domestica reveals innovation in non-coding sequences.</title>
        <authorList>
            <person name="Mikkelsen T.S."/>
            <person name="Wakefield M.J."/>
            <person name="Aken B."/>
            <person name="Amemiya C.T."/>
            <person name="Chang J.L."/>
            <person name="Duke S."/>
            <person name="Garber M."/>
            <person name="Gentles A.J."/>
            <person name="Goodstadt L."/>
            <person name="Heger A."/>
            <person name="Jurka J."/>
            <person name="Kamal M."/>
            <person name="Mauceli E."/>
            <person name="Searle S.M."/>
            <person name="Sharpe T."/>
            <person name="Baker M.L."/>
            <person name="Batzer M.A."/>
            <person name="Benos P.V."/>
            <person name="Belov K."/>
            <person name="Clamp M."/>
            <person name="Cook A."/>
            <person name="Cuff J."/>
            <person name="Das R."/>
            <person name="Davidow L."/>
            <person name="Deakin J.E."/>
            <person name="Fazzari M.J."/>
            <person name="Glass J.L."/>
            <person name="Grabherr M."/>
            <person name="Greally J.M."/>
            <person name="Gu W."/>
            <person name="Hore T.A."/>
            <person name="Huttley G.A."/>
            <person name="Kleber M."/>
            <person name="Jirtle R.L."/>
            <person name="Koina E."/>
            <person name="Lee J.T."/>
            <person name="Mahony S."/>
            <person name="Marra M.A."/>
            <person name="Miller R.D."/>
            <person name="Nicholls R.D."/>
            <person name="Oda M."/>
            <person name="Papenfuss A.T."/>
            <person name="Parra Z.E."/>
            <person name="Pollock D.D."/>
            <person name="Ray D.A."/>
            <person name="Schein J.E."/>
            <person name="Speed T.P."/>
            <person name="Thompson K."/>
            <person name="VandeBerg J.L."/>
            <person name="Wade C.M."/>
            <person name="Walker J.A."/>
            <person name="Waters P.D."/>
            <person name="Webber C."/>
            <person name="Weidman J.R."/>
            <person name="Xie X."/>
            <person name="Zody M.C."/>
            <person name="Baldwin J."/>
            <person name="Abdouelleil A."/>
            <person name="Abdulkadir J."/>
            <person name="Abebe A."/>
            <person name="Abera B."/>
            <person name="Abreu J."/>
            <person name="Acer S.C."/>
            <person name="Aftuck L."/>
            <person name="Alexander A."/>
            <person name="An P."/>
            <person name="Anderson E."/>
            <person name="Anderson S."/>
            <person name="Arachi H."/>
            <person name="Azer M."/>
            <person name="Bachantsang P."/>
            <person name="Barry A."/>
            <person name="Bayul T."/>
            <person name="Berlin A."/>
            <person name="Bessette D."/>
            <person name="Bloom T."/>
            <person name="Bloom T."/>
            <person name="Boguslavskiy L."/>
            <person name="Bonnet C."/>
            <person name="Boukhgalter B."/>
            <person name="Bourzgui I."/>
            <person name="Brown A."/>
            <person name="Cahill P."/>
            <person name="Channer S."/>
            <person name="Cheshatsang Y."/>
            <person name="Chuda L."/>
            <person name="Citroen M."/>
            <person name="Collymore A."/>
            <person name="Cooke P."/>
            <person name="Costello M."/>
            <person name="D'Aco K."/>
            <person name="Daza R."/>
            <person name="De Haan G."/>
            <person name="DeGray S."/>
            <person name="DeMaso C."/>
            <person name="Dhargay N."/>
            <person name="Dooley K."/>
            <person name="Dooley E."/>
            <person name="Doricent M."/>
            <person name="Dorje P."/>
            <person name="Dorjee K."/>
            <person name="Dupes A."/>
            <person name="Elong R."/>
            <person name="Falk J."/>
            <person name="Farina A."/>
            <person name="Faro S."/>
            <person name="Ferguson D."/>
            <person name="Fisher S."/>
            <person name="Foley C.D."/>
            <person name="Franke A."/>
            <person name="Friedrich D."/>
            <person name="Gadbois L."/>
            <person name="Gearin G."/>
            <person name="Gearin C.R."/>
            <person name="Giannoukos G."/>
            <person name="Goode T."/>
            <person name="Graham J."/>
            <person name="Grandbois E."/>
            <person name="Grewal S."/>
            <person name="Gyaltsen K."/>
            <person name="Hafez N."/>
            <person name="Hagos B."/>
            <person name="Hall J."/>
            <person name="Henson C."/>
            <person name="Hollinger A."/>
            <person name="Honan T."/>
            <person name="Huard M.D."/>
            <person name="Hughes L."/>
            <person name="Hurhula B."/>
            <person name="Husby M.E."/>
            <person name="Kamat A."/>
            <person name="Kanga B."/>
            <person name="Kashin S."/>
            <person name="Khazanovich D."/>
            <person name="Kisner P."/>
            <person name="Lance K."/>
            <person name="Lara M."/>
            <person name="Lee W."/>
            <person name="Lennon N."/>
            <person name="Letendre F."/>
            <person name="LeVine R."/>
            <person name="Lipovsky A."/>
            <person name="Liu X."/>
            <person name="Liu J."/>
            <person name="Liu S."/>
            <person name="Lokyitsang T."/>
            <person name="Lokyitsang Y."/>
            <person name="Lubonja R."/>
            <person name="Lui A."/>
            <person name="MacDonald P."/>
            <person name="Magnisalis V."/>
            <person name="Maru K."/>
            <person name="Matthews C."/>
            <person name="McCusker W."/>
            <person name="McDonough S."/>
            <person name="Mehta T."/>
            <person name="Meldrim J."/>
            <person name="Meneus L."/>
            <person name="Mihai O."/>
            <person name="Mihalev A."/>
            <person name="Mihova T."/>
            <person name="Mittelman R."/>
            <person name="Mlenga V."/>
            <person name="Montmayeur A."/>
            <person name="Mulrain L."/>
            <person name="Navidi A."/>
            <person name="Naylor J."/>
            <person name="Negash T."/>
            <person name="Nguyen T."/>
            <person name="Nguyen N."/>
            <person name="Nicol R."/>
            <person name="Norbu C."/>
            <person name="Norbu N."/>
            <person name="Novod N."/>
            <person name="O'Neill B."/>
            <person name="Osman S."/>
            <person name="Markiewicz E."/>
            <person name="Oyono O.L."/>
            <person name="Patti C."/>
            <person name="Phunkhang P."/>
            <person name="Pierre F."/>
            <person name="Priest M."/>
            <person name="Raghuraman S."/>
            <person name="Rege F."/>
            <person name="Reyes R."/>
            <person name="Rise C."/>
            <person name="Rogov P."/>
            <person name="Ross K."/>
            <person name="Ryan E."/>
            <person name="Settipalli S."/>
            <person name="Shea T."/>
            <person name="Sherpa N."/>
            <person name="Shi L."/>
            <person name="Shih D."/>
            <person name="Sparrow T."/>
            <person name="Spaulding J."/>
            <person name="Stalker J."/>
            <person name="Stange-Thomann N."/>
            <person name="Stavropoulos S."/>
            <person name="Stone C."/>
            <person name="Strader C."/>
            <person name="Tesfaye S."/>
            <person name="Thomson T."/>
            <person name="Thoulutsang Y."/>
            <person name="Thoulutsang D."/>
            <person name="Topham K."/>
            <person name="Topping I."/>
            <person name="Tsamla T."/>
            <person name="Vassiliev H."/>
            <person name="Vo A."/>
            <person name="Wangchuk T."/>
            <person name="Wangdi T."/>
            <person name="Weiand M."/>
            <person name="Wilkinson J."/>
            <person name="Wilson A."/>
            <person name="Yadav S."/>
            <person name="Young G."/>
            <person name="Yu Q."/>
            <person name="Zembek L."/>
            <person name="Zhong D."/>
            <person name="Zimmer A."/>
            <person name="Zwirko Z."/>
            <person name="Jaffe D.B."/>
            <person name="Alvarez P."/>
            <person name="Brockman W."/>
            <person name="Butler J."/>
            <person name="Chin C."/>
            <person name="Gnerre S."/>
            <person name="MacCallum I."/>
            <person name="Graves J.A."/>
            <person name="Ponting C.P."/>
            <person name="Breen M."/>
            <person name="Samollow P.B."/>
            <person name="Lander E.S."/>
            <person name="Lindblad-Toh K."/>
        </authorList>
    </citation>
    <scope>NUCLEOTIDE SEQUENCE [LARGE SCALE GENOMIC DNA]</scope>
</reference>
<name>A0A5F8H2X6_MONDO</name>
<dbReference type="AlphaFoldDB" id="A0A5F8H2X6"/>
<dbReference type="Bgee" id="ENSMODG00000044446">
    <property type="expression patterns" value="Expressed in liver"/>
</dbReference>
<dbReference type="Ensembl" id="ENSMODT00000072396.1">
    <property type="protein sequence ID" value="ENSMODP00000054177.1"/>
    <property type="gene ID" value="ENSMODG00000044446.1"/>
</dbReference>
<evidence type="ECO:0000313" key="2">
    <source>
        <dbReference type="Proteomes" id="UP000002280"/>
    </source>
</evidence>
<organism evidence="1 2">
    <name type="scientific">Monodelphis domestica</name>
    <name type="common">Gray short-tailed opossum</name>
    <dbReference type="NCBI Taxonomy" id="13616"/>
    <lineage>
        <taxon>Eukaryota</taxon>
        <taxon>Metazoa</taxon>
        <taxon>Chordata</taxon>
        <taxon>Craniata</taxon>
        <taxon>Vertebrata</taxon>
        <taxon>Euteleostomi</taxon>
        <taxon>Mammalia</taxon>
        <taxon>Metatheria</taxon>
        <taxon>Didelphimorphia</taxon>
        <taxon>Didelphidae</taxon>
        <taxon>Monodelphis</taxon>
    </lineage>
</organism>
<dbReference type="STRING" id="13616.ENSMODP00000054177"/>
<keyword evidence="2" id="KW-1185">Reference proteome</keyword>
<accession>A0A5F8H2X6</accession>
<proteinExistence type="predicted"/>
<reference evidence="1" key="2">
    <citation type="submission" date="2025-08" db="UniProtKB">
        <authorList>
            <consortium name="Ensembl"/>
        </authorList>
    </citation>
    <scope>IDENTIFICATION</scope>
</reference>
<dbReference type="OMA" id="HLECQSI"/>
<protein>
    <submittedName>
        <fullName evidence="1">Uncharacterized protein</fullName>
    </submittedName>
</protein>
<sequence length="91" mass="10348">MDHDVPTIKPQRIQDQNVIHHLECQSIISGKTDQEIYEFHSCQEAEDLLQGYEGEILANGNDQQSVNIRGRLFECFFVLLHITNVAANGHS</sequence>